<evidence type="ECO:0000313" key="8">
    <source>
        <dbReference type="Proteomes" id="UP000516656"/>
    </source>
</evidence>
<dbReference type="GO" id="GO:0051205">
    <property type="term" value="P:protein insertion into membrane"/>
    <property type="evidence" value="ECO:0007669"/>
    <property type="project" value="UniProtKB-UniRule"/>
</dbReference>
<dbReference type="RefSeq" id="WP_005298028.1">
    <property type="nucleotide sequence ID" value="NZ_AP018045.1"/>
</dbReference>
<evidence type="ECO:0000313" key="7">
    <source>
        <dbReference type="Proteomes" id="UP000218676"/>
    </source>
</evidence>
<comment type="function">
    <text evidence="4">Part of the outer membrane protein assembly complex, which is involved in assembly and insertion of beta-barrel proteins into the outer membrane.</text>
</comment>
<accession>A0A1V1V530</accession>
<dbReference type="Proteomes" id="UP000218676">
    <property type="component" value="Chromosome 1"/>
</dbReference>
<keyword evidence="2 4" id="KW-0472">Membrane</keyword>
<reference evidence="6 8" key="3">
    <citation type="submission" date="2020-09" db="EMBL/GenBank/DDBJ databases">
        <title>Complete, closed and curated genome sequences of Photobacterium damselae subsp. piscicida isolates from Australia indicate localised evolution and additional plasmid-borne pathogenicity mechanisms.</title>
        <authorList>
            <person name="Baseggio L."/>
            <person name="Silayeva O."/>
            <person name="Buller N."/>
            <person name="Landos M."/>
            <person name="Engelstaedter J."/>
            <person name="Barnes A.C."/>
        </authorList>
    </citation>
    <scope>NUCLEOTIDE SEQUENCE [LARGE SCALE GENOMIC DNA]</scope>
    <source>
        <strain evidence="6 8">AS-16-0540-1</strain>
    </source>
</reference>
<evidence type="ECO:0000256" key="3">
    <source>
        <dbReference type="ARBA" id="ARBA00023237"/>
    </source>
</evidence>
<gene>
    <name evidence="4 6" type="primary">bamC</name>
    <name evidence="6" type="ORF">IC627_03515</name>
    <name evidence="5" type="ORF">PDPUS_1_02566</name>
</gene>
<name>A0A1V1V530_PHODP</name>
<organism evidence="5 7">
    <name type="scientific">Photobacterium damsela subsp. piscicida</name>
    <name type="common">Pasteurella piscicida</name>
    <dbReference type="NCBI Taxonomy" id="38294"/>
    <lineage>
        <taxon>Bacteria</taxon>
        <taxon>Pseudomonadati</taxon>
        <taxon>Pseudomonadota</taxon>
        <taxon>Gammaproteobacteria</taxon>
        <taxon>Vibrionales</taxon>
        <taxon>Vibrionaceae</taxon>
        <taxon>Photobacterium</taxon>
    </lineage>
</organism>
<keyword evidence="4" id="KW-0449">Lipoprotein</keyword>
<comment type="subunit">
    <text evidence="4">Part of the Bam complex.</text>
</comment>
<dbReference type="Pfam" id="PF06804">
    <property type="entry name" value="Lipoprotein_18"/>
    <property type="match status" value="1"/>
</dbReference>
<proteinExistence type="inferred from homology"/>
<dbReference type="GO" id="GO:0043165">
    <property type="term" value="P:Gram-negative-bacterium-type cell outer membrane assembly"/>
    <property type="evidence" value="ECO:0007669"/>
    <property type="project" value="UniProtKB-UniRule"/>
</dbReference>
<dbReference type="EMBL" id="AP018045">
    <property type="protein sequence ID" value="BAX53940.1"/>
    <property type="molecule type" value="Genomic_DNA"/>
</dbReference>
<comment type="similarity">
    <text evidence="4">Belongs to the BamC family.</text>
</comment>
<dbReference type="PROSITE" id="PS51257">
    <property type="entry name" value="PROKAR_LIPOPROTEIN"/>
    <property type="match status" value="1"/>
</dbReference>
<reference evidence="5" key="1">
    <citation type="journal article" date="2017" name="Genome Announc.">
        <title>Whole-Genome Sequence of Photobacterium damselae subsp. piscicida Strain 91-197, Isolated from Hybrid Striped Bass (Morone sp.) in the United States.</title>
        <authorList>
            <person name="Teru Y."/>
            <person name="Hikima J."/>
            <person name="Kono T."/>
            <person name="Sakai M."/>
            <person name="Takano T."/>
            <person name="Hawke J.P."/>
            <person name="Takeyama H."/>
            <person name="Aoki T."/>
        </authorList>
    </citation>
    <scope>NUCLEOTIDE SEQUENCE</scope>
    <source>
        <strain evidence="5">91-197</strain>
    </source>
</reference>
<comment type="subcellular location">
    <subcellularLocation>
        <location evidence="4">Cell outer membrane</location>
        <topology evidence="4">Lipid-anchor</topology>
    </subcellularLocation>
</comment>
<dbReference type="GO" id="GO:0009279">
    <property type="term" value="C:cell outer membrane"/>
    <property type="evidence" value="ECO:0007669"/>
    <property type="project" value="UniProtKB-SubCell"/>
</dbReference>
<dbReference type="GeneID" id="93398562"/>
<keyword evidence="3 4" id="KW-0998">Cell outer membrane</keyword>
<dbReference type="HAMAP" id="MF_00924">
    <property type="entry name" value="OM_assembly_BamC"/>
    <property type="match status" value="1"/>
</dbReference>
<reference evidence="7" key="2">
    <citation type="submission" date="2017-05" db="EMBL/GenBank/DDBJ databases">
        <title>Whole genome sequence of fish pathogenic bacteria, Photobacterium damselae subsp. piscicida, strain 91-197, isolated from hybrid striped bass (Morone sp.) in USA.</title>
        <authorList>
            <person name="Teru Y."/>
            <person name="Hikima J."/>
            <person name="Kono T."/>
            <person name="Sakai M."/>
            <person name="Takano T."/>
            <person name="Hawke J.P."/>
            <person name="Takeyama H."/>
            <person name="Aoki T."/>
        </authorList>
    </citation>
    <scope>NUCLEOTIDE SEQUENCE [LARGE SCALE GENOMIC DNA]</scope>
    <source>
        <strain evidence="7">91-197</strain>
    </source>
</reference>
<dbReference type="AlphaFoldDB" id="A0A1V1V530"/>
<evidence type="ECO:0000256" key="4">
    <source>
        <dbReference type="HAMAP-Rule" id="MF_00924"/>
    </source>
</evidence>
<dbReference type="Gene3D" id="3.30.310.170">
    <property type="entry name" value="Outer membrane protein assembly factor BamC"/>
    <property type="match status" value="1"/>
</dbReference>
<evidence type="ECO:0000313" key="5">
    <source>
        <dbReference type="EMBL" id="BAX53940.1"/>
    </source>
</evidence>
<dbReference type="Gene3D" id="3.30.530.50">
    <property type="match status" value="1"/>
</dbReference>
<keyword evidence="4" id="KW-0564">Palmitate</keyword>
<dbReference type="EMBL" id="CP061854">
    <property type="protein sequence ID" value="QOD57110.1"/>
    <property type="molecule type" value="Genomic_DNA"/>
</dbReference>
<evidence type="ECO:0000256" key="2">
    <source>
        <dbReference type="ARBA" id="ARBA00023136"/>
    </source>
</evidence>
<dbReference type="InterPro" id="IPR010653">
    <property type="entry name" value="NlpB/DapX"/>
</dbReference>
<dbReference type="InterPro" id="IPR042268">
    <property type="entry name" value="BamC_C"/>
</dbReference>
<evidence type="ECO:0000313" key="6">
    <source>
        <dbReference type="EMBL" id="QOD57110.1"/>
    </source>
</evidence>
<dbReference type="SMR" id="A0A1V1V530"/>
<dbReference type="Proteomes" id="UP000516656">
    <property type="component" value="Chromosome 1"/>
</dbReference>
<dbReference type="InterPro" id="IPR014524">
    <property type="entry name" value="BamC"/>
</dbReference>
<keyword evidence="1 4" id="KW-0732">Signal</keyword>
<protein>
    <recommendedName>
        <fullName evidence="4">Outer membrane protein assembly factor BamC</fullName>
    </recommendedName>
</protein>
<evidence type="ECO:0000256" key="1">
    <source>
        <dbReference type="ARBA" id="ARBA00022729"/>
    </source>
</evidence>
<sequence>MNHNYKLAIAAVIVTTLTACSSADRRRQANNDFNYLDTQPLESWTQPEGARAFDTNVYAIPTQSFSGEIGSQVDIRPPAEILNLIPGARSFHDQEGVTMLLPSSAEMNRLWNVTKQMITKRDVKLLSDTTNEIKTDWVSWTDEEKDAKISSRFDIVRSPAENSFRVKLAAMQQDGKDVAITPAIQARSSITVANIVSVAYDQQLRDEAAARAQEMLKHVPITMSTDNAGLPVIIARAPYNLFWDRLPTVLEQLGFSVEDKNESQGTMTVKYSAPDDDYWEKLGVQPINLDNDTYKIQVGDLGNRTSISVNDDDGKPVTAQALQSLAPVLAAQLAHSN</sequence>